<proteinExistence type="predicted"/>
<sequence>MRKIWKEYAPAVERNSKSVFDDDDYEPRSIKVVFEIPFENEFALKKHYDMLWMQDLYRRFIFLFPFNILRDANTQEIVYKDSFVNPLIPKPHVNLGSKHDGILKIYMNSIEMEIGFLEVVGNAVNVDVTGYYEDMEKLFKEHETTIYTMHRAKGGLHIVDIVTNFTIPDSKDQAYVISEIIEKVYFFKSRVMDYYSKLQGISPKVQEYSHINENQQDGDS</sequence>
<name>A0A397SV17_9GLOM</name>
<dbReference type="EMBL" id="QKYT01000215">
    <property type="protein sequence ID" value="RIA89552.1"/>
    <property type="molecule type" value="Genomic_DNA"/>
</dbReference>
<evidence type="ECO:0000313" key="2">
    <source>
        <dbReference type="Proteomes" id="UP000265703"/>
    </source>
</evidence>
<keyword evidence="2" id="KW-1185">Reference proteome</keyword>
<dbReference type="OrthoDB" id="2446334at2759"/>
<dbReference type="Proteomes" id="UP000265703">
    <property type="component" value="Unassembled WGS sequence"/>
</dbReference>
<accession>A0A397SV17</accession>
<dbReference type="AlphaFoldDB" id="A0A397SV17"/>
<gene>
    <name evidence="1" type="ORF">C1645_824665</name>
</gene>
<organism evidence="1 2">
    <name type="scientific">Glomus cerebriforme</name>
    <dbReference type="NCBI Taxonomy" id="658196"/>
    <lineage>
        <taxon>Eukaryota</taxon>
        <taxon>Fungi</taxon>
        <taxon>Fungi incertae sedis</taxon>
        <taxon>Mucoromycota</taxon>
        <taxon>Glomeromycotina</taxon>
        <taxon>Glomeromycetes</taxon>
        <taxon>Glomerales</taxon>
        <taxon>Glomeraceae</taxon>
        <taxon>Glomus</taxon>
    </lineage>
</organism>
<protein>
    <submittedName>
        <fullName evidence="1">Uncharacterized protein</fullName>
    </submittedName>
</protein>
<comment type="caution">
    <text evidence="1">The sequence shown here is derived from an EMBL/GenBank/DDBJ whole genome shotgun (WGS) entry which is preliminary data.</text>
</comment>
<reference evidence="1 2" key="1">
    <citation type="submission" date="2018-06" db="EMBL/GenBank/DDBJ databases">
        <title>Comparative genomics reveals the genomic features of Rhizophagus irregularis, R. cerebriforme, R. diaphanum and Gigaspora rosea, and their symbiotic lifestyle signature.</title>
        <authorList>
            <person name="Morin E."/>
            <person name="San Clemente H."/>
            <person name="Chen E.C.H."/>
            <person name="De La Providencia I."/>
            <person name="Hainaut M."/>
            <person name="Kuo A."/>
            <person name="Kohler A."/>
            <person name="Murat C."/>
            <person name="Tang N."/>
            <person name="Roy S."/>
            <person name="Loubradou J."/>
            <person name="Henrissat B."/>
            <person name="Grigoriev I.V."/>
            <person name="Corradi N."/>
            <person name="Roux C."/>
            <person name="Martin F.M."/>
        </authorList>
    </citation>
    <scope>NUCLEOTIDE SEQUENCE [LARGE SCALE GENOMIC DNA]</scope>
    <source>
        <strain evidence="1 2">DAOM 227022</strain>
    </source>
</reference>
<evidence type="ECO:0000313" key="1">
    <source>
        <dbReference type="EMBL" id="RIA89552.1"/>
    </source>
</evidence>